<name>A0A437QNV7_9PROT</name>
<evidence type="ECO:0000256" key="4">
    <source>
        <dbReference type="ARBA" id="ARBA00022519"/>
    </source>
</evidence>
<feature type="transmembrane region" description="Helical" evidence="9">
    <location>
        <begin position="27"/>
        <end position="48"/>
    </location>
</feature>
<evidence type="ECO:0000313" key="12">
    <source>
        <dbReference type="Proteomes" id="UP000287447"/>
    </source>
</evidence>
<comment type="caution">
    <text evidence="11">The sequence shown here is derived from an EMBL/GenBank/DDBJ whole genome shotgun (WGS) entry which is preliminary data.</text>
</comment>
<evidence type="ECO:0000259" key="10">
    <source>
        <dbReference type="Pfam" id="PF04290"/>
    </source>
</evidence>
<feature type="transmembrane region" description="Helical" evidence="9">
    <location>
        <begin position="60"/>
        <end position="79"/>
    </location>
</feature>
<keyword evidence="12" id="KW-1185">Reference proteome</keyword>
<dbReference type="RefSeq" id="WP_127765613.1">
    <property type="nucleotide sequence ID" value="NZ_SADE01000002.1"/>
</dbReference>
<evidence type="ECO:0000256" key="5">
    <source>
        <dbReference type="ARBA" id="ARBA00022692"/>
    </source>
</evidence>
<evidence type="ECO:0000256" key="7">
    <source>
        <dbReference type="ARBA" id="ARBA00023136"/>
    </source>
</evidence>
<sequence>MAGHASILSDDSTLSRIDRAFFKIESALALLGGLAVFSLMVLAVISVGGRNFFNQPLPGYVDWIEQLMPVIAMIGVAYCQRLGGHIRMDILIGRLKGRFLWGAEFFSTILMLIVMILLVWGSWSHFDRSFDFNAPLWSRDSSLDIRLPLWPAKLLAPIAFAILCLRLALHAWGYARAFVRGDEEPVAVPLIEDPAAVAAAEAESVSGMDDDGLAMGGNRNG</sequence>
<evidence type="ECO:0000256" key="8">
    <source>
        <dbReference type="ARBA" id="ARBA00038436"/>
    </source>
</evidence>
<feature type="domain" description="Tripartite ATP-independent periplasmic transporters DctQ component" evidence="10">
    <location>
        <begin position="39"/>
        <end position="173"/>
    </location>
</feature>
<keyword evidence="4 9" id="KW-0997">Cell inner membrane</keyword>
<evidence type="ECO:0000256" key="1">
    <source>
        <dbReference type="ARBA" id="ARBA00004429"/>
    </source>
</evidence>
<proteinExistence type="inferred from homology"/>
<reference evidence="12" key="1">
    <citation type="submission" date="2019-01" db="EMBL/GenBank/DDBJ databases">
        <title>Gri0909 isolated from a small marine red alga.</title>
        <authorList>
            <person name="Kim J."/>
            <person name="Jeong S.E."/>
            <person name="Jeon C.O."/>
        </authorList>
    </citation>
    <scope>NUCLEOTIDE SEQUENCE [LARGE SCALE GENOMIC DNA]</scope>
    <source>
        <strain evidence="12">Gri0909</strain>
    </source>
</reference>
<dbReference type="EMBL" id="SADE01000002">
    <property type="protein sequence ID" value="RVU36137.1"/>
    <property type="molecule type" value="Genomic_DNA"/>
</dbReference>
<accession>A0A437QNV7</accession>
<dbReference type="OrthoDB" id="7843894at2"/>
<comment type="subcellular location">
    <subcellularLocation>
        <location evidence="1 9">Cell inner membrane</location>
        <topology evidence="1 9">Multi-pass membrane protein</topology>
    </subcellularLocation>
</comment>
<dbReference type="Pfam" id="PF04290">
    <property type="entry name" value="DctQ"/>
    <property type="match status" value="1"/>
</dbReference>
<protein>
    <recommendedName>
        <fullName evidence="9">TRAP transporter small permease protein</fullName>
    </recommendedName>
</protein>
<dbReference type="PANTHER" id="PTHR35011">
    <property type="entry name" value="2,3-DIKETO-L-GULONATE TRAP TRANSPORTER SMALL PERMEASE PROTEIN YIAM"/>
    <property type="match status" value="1"/>
</dbReference>
<gene>
    <name evidence="11" type="ORF">EOI86_12985</name>
</gene>
<comment type="function">
    <text evidence="9">Part of the tripartite ATP-independent periplasmic (TRAP) transport system.</text>
</comment>
<evidence type="ECO:0000313" key="11">
    <source>
        <dbReference type="EMBL" id="RVU36137.1"/>
    </source>
</evidence>
<evidence type="ECO:0000256" key="3">
    <source>
        <dbReference type="ARBA" id="ARBA00022475"/>
    </source>
</evidence>
<evidence type="ECO:0000256" key="2">
    <source>
        <dbReference type="ARBA" id="ARBA00022448"/>
    </source>
</evidence>
<dbReference type="GO" id="GO:0005886">
    <property type="term" value="C:plasma membrane"/>
    <property type="evidence" value="ECO:0007669"/>
    <property type="project" value="UniProtKB-SubCell"/>
</dbReference>
<comment type="similarity">
    <text evidence="8 9">Belongs to the TRAP transporter small permease family.</text>
</comment>
<dbReference type="Proteomes" id="UP000287447">
    <property type="component" value="Unassembled WGS sequence"/>
</dbReference>
<feature type="transmembrane region" description="Helical" evidence="9">
    <location>
        <begin position="99"/>
        <end position="123"/>
    </location>
</feature>
<dbReference type="GO" id="GO:0022857">
    <property type="term" value="F:transmembrane transporter activity"/>
    <property type="evidence" value="ECO:0007669"/>
    <property type="project" value="UniProtKB-UniRule"/>
</dbReference>
<keyword evidence="2 9" id="KW-0813">Transport</keyword>
<dbReference type="AlphaFoldDB" id="A0A437QNV7"/>
<feature type="transmembrane region" description="Helical" evidence="9">
    <location>
        <begin position="154"/>
        <end position="175"/>
    </location>
</feature>
<keyword evidence="7 9" id="KW-0472">Membrane</keyword>
<keyword evidence="5 9" id="KW-0812">Transmembrane</keyword>
<evidence type="ECO:0000256" key="9">
    <source>
        <dbReference type="RuleBase" id="RU369079"/>
    </source>
</evidence>
<keyword evidence="3" id="KW-1003">Cell membrane</keyword>
<organism evidence="11 12">
    <name type="scientific">Hwanghaeella grinnelliae</name>
    <dbReference type="NCBI Taxonomy" id="2500179"/>
    <lineage>
        <taxon>Bacteria</taxon>
        <taxon>Pseudomonadati</taxon>
        <taxon>Pseudomonadota</taxon>
        <taxon>Alphaproteobacteria</taxon>
        <taxon>Rhodospirillales</taxon>
        <taxon>Rhodospirillaceae</taxon>
        <taxon>Hwanghaeella</taxon>
    </lineage>
</organism>
<evidence type="ECO:0000256" key="6">
    <source>
        <dbReference type="ARBA" id="ARBA00022989"/>
    </source>
</evidence>
<comment type="subunit">
    <text evidence="9">The complex comprises the extracytoplasmic solute receptor protein and the two transmembrane proteins.</text>
</comment>
<keyword evidence="6 9" id="KW-1133">Transmembrane helix</keyword>
<dbReference type="InterPro" id="IPR055348">
    <property type="entry name" value="DctQ"/>
</dbReference>
<dbReference type="InterPro" id="IPR007387">
    <property type="entry name" value="TRAP_DctQ"/>
</dbReference>